<comment type="caution">
    <text evidence="1">The sequence shown here is derived from an EMBL/GenBank/DDBJ whole genome shotgun (WGS) entry which is preliminary data.</text>
</comment>
<reference evidence="1 2" key="1">
    <citation type="journal article" date="2018" name="Sci. Rep.">
        <title>Genomic signatures of local adaptation to the degree of environmental predictability in rotifers.</title>
        <authorList>
            <person name="Franch-Gras L."/>
            <person name="Hahn C."/>
            <person name="Garcia-Roger E.M."/>
            <person name="Carmona M.J."/>
            <person name="Serra M."/>
            <person name="Gomez A."/>
        </authorList>
    </citation>
    <scope>NUCLEOTIDE SEQUENCE [LARGE SCALE GENOMIC DNA]</scope>
    <source>
        <strain evidence="1">HYR1</strain>
    </source>
</reference>
<evidence type="ECO:0000313" key="1">
    <source>
        <dbReference type="EMBL" id="RNA15423.1"/>
    </source>
</evidence>
<dbReference type="AlphaFoldDB" id="A0A3M7QVV9"/>
<name>A0A3M7QVV9_BRAPC</name>
<dbReference type="Proteomes" id="UP000276133">
    <property type="component" value="Unassembled WGS sequence"/>
</dbReference>
<gene>
    <name evidence="1" type="ORF">BpHYR1_043390</name>
</gene>
<evidence type="ECO:0000313" key="2">
    <source>
        <dbReference type="Proteomes" id="UP000276133"/>
    </source>
</evidence>
<accession>A0A3M7QVV9</accession>
<dbReference type="EMBL" id="REGN01004953">
    <property type="protein sequence ID" value="RNA15423.1"/>
    <property type="molecule type" value="Genomic_DNA"/>
</dbReference>
<proteinExistence type="predicted"/>
<keyword evidence="2" id="KW-1185">Reference proteome</keyword>
<sequence>MLIKFICFRFFVYVSVTFPLNYKNKFKYFRCIFFLMAITTKANVLKKEYSSSKTITNRKFSNITISVEF</sequence>
<protein>
    <submittedName>
        <fullName evidence="1">Uncharacterized protein</fullName>
    </submittedName>
</protein>
<organism evidence="1 2">
    <name type="scientific">Brachionus plicatilis</name>
    <name type="common">Marine rotifer</name>
    <name type="synonym">Brachionus muelleri</name>
    <dbReference type="NCBI Taxonomy" id="10195"/>
    <lineage>
        <taxon>Eukaryota</taxon>
        <taxon>Metazoa</taxon>
        <taxon>Spiralia</taxon>
        <taxon>Gnathifera</taxon>
        <taxon>Rotifera</taxon>
        <taxon>Eurotatoria</taxon>
        <taxon>Monogononta</taxon>
        <taxon>Pseudotrocha</taxon>
        <taxon>Ploima</taxon>
        <taxon>Brachionidae</taxon>
        <taxon>Brachionus</taxon>
    </lineage>
</organism>